<dbReference type="EMBL" id="CP000786">
    <property type="protein sequence ID" value="ABZ97802.1"/>
    <property type="molecule type" value="Genomic_DNA"/>
</dbReference>
<protein>
    <submittedName>
        <fullName evidence="1">Uncharacterized protein</fullName>
    </submittedName>
</protein>
<dbReference type="STRING" id="456481.LEPBI_I1696"/>
<reference evidence="1 2" key="1">
    <citation type="journal article" date="2008" name="PLoS ONE">
        <title>Genome sequence of the saprophyte Leptospira biflexa provides insights into the evolution of Leptospira and the pathogenesis of leptospirosis.</title>
        <authorList>
            <person name="Picardeau M."/>
            <person name="Bulach D.M."/>
            <person name="Bouchier C."/>
            <person name="Zuerner R.L."/>
            <person name="Zidane N."/>
            <person name="Wilson P.J."/>
            <person name="Creno S."/>
            <person name="Kuczek E.S."/>
            <person name="Bommezzadri S."/>
            <person name="Davis J.C."/>
            <person name="McGrath A."/>
            <person name="Johnson M.J."/>
            <person name="Boursaux-Eude C."/>
            <person name="Seemann T."/>
            <person name="Rouy Z."/>
            <person name="Coppel R.L."/>
            <person name="Rood J.I."/>
            <person name="Lajus A."/>
            <person name="Davies J.K."/>
            <person name="Medigue C."/>
            <person name="Adler B."/>
        </authorList>
    </citation>
    <scope>NUCLEOTIDE SEQUENCE [LARGE SCALE GENOMIC DNA]</scope>
    <source>
        <strain evidence="2">Patoc 1 / ATCC 23582 / Paris</strain>
    </source>
</reference>
<evidence type="ECO:0000313" key="2">
    <source>
        <dbReference type="Proteomes" id="UP000001847"/>
    </source>
</evidence>
<dbReference type="OrthoDB" id="330307at2"/>
<accession>B0SRK7</accession>
<name>B0SRK7_LEPBP</name>
<dbReference type="RefSeq" id="WP_012388680.1">
    <property type="nucleotide sequence ID" value="NC_010602.1"/>
</dbReference>
<organism evidence="1 2">
    <name type="scientific">Leptospira biflexa serovar Patoc (strain Patoc 1 / ATCC 23582 / Paris)</name>
    <dbReference type="NCBI Taxonomy" id="456481"/>
    <lineage>
        <taxon>Bacteria</taxon>
        <taxon>Pseudomonadati</taxon>
        <taxon>Spirochaetota</taxon>
        <taxon>Spirochaetia</taxon>
        <taxon>Leptospirales</taxon>
        <taxon>Leptospiraceae</taxon>
        <taxon>Leptospira</taxon>
    </lineage>
</organism>
<evidence type="ECO:0000313" key="1">
    <source>
        <dbReference type="EMBL" id="ABZ97802.1"/>
    </source>
</evidence>
<dbReference type="AlphaFoldDB" id="B0SRK7"/>
<dbReference type="Proteomes" id="UP000001847">
    <property type="component" value="Chromosome I"/>
</dbReference>
<dbReference type="HOGENOM" id="CLU_1501709_0_0_12"/>
<dbReference type="KEGG" id="lbi:LEPBI_I1696"/>
<gene>
    <name evidence="1" type="ordered locus">LEPBI_I1696</name>
</gene>
<sequence length="179" mass="20844">MSWKTYYNLLQPSRKSVFSPNHSFSILSFLLLVSVFFFGSCGAKNQTTVLETRKAYLKGVGLPILVSIHPRHNREKKELQLFIKTENLTKINITKFQILFFASDQNRQFLIPEEQKTPELICSIPKQIQPNSIYKCHVGPFVYQQIWNSIHILSISFTTEDQIRHVISEDDLDDVVLWL</sequence>
<proteinExistence type="predicted"/>
<dbReference type="BioCyc" id="LBIF456481:LEPBI_RS08380-MONOMER"/>
<keyword evidence="2" id="KW-1185">Reference proteome</keyword>